<organism evidence="2 3">
    <name type="scientific">Chitinophaga arvensicola</name>
    <dbReference type="NCBI Taxonomy" id="29529"/>
    <lineage>
        <taxon>Bacteria</taxon>
        <taxon>Pseudomonadati</taxon>
        <taxon>Bacteroidota</taxon>
        <taxon>Chitinophagia</taxon>
        <taxon>Chitinophagales</taxon>
        <taxon>Chitinophagaceae</taxon>
        <taxon>Chitinophaga</taxon>
    </lineage>
</organism>
<evidence type="ECO:0000259" key="1">
    <source>
        <dbReference type="Pfam" id="PF08818"/>
    </source>
</evidence>
<name>A0A1I0S8B7_9BACT</name>
<evidence type="ECO:0000313" key="2">
    <source>
        <dbReference type="EMBL" id="SEW52157.1"/>
    </source>
</evidence>
<dbReference type="Pfam" id="PF08818">
    <property type="entry name" value="DUF1801"/>
    <property type="match status" value="1"/>
</dbReference>
<accession>A0A1I0S8B7</accession>
<dbReference type="Proteomes" id="UP000199310">
    <property type="component" value="Unassembled WGS sequence"/>
</dbReference>
<evidence type="ECO:0000313" key="3">
    <source>
        <dbReference type="Proteomes" id="UP000199310"/>
    </source>
</evidence>
<dbReference type="RefSeq" id="WP_089898577.1">
    <property type="nucleotide sequence ID" value="NZ_FOJG01000002.1"/>
</dbReference>
<gene>
    <name evidence="2" type="ORF">SAMN04488122_4702</name>
</gene>
<sequence length="130" mass="14698">MKSILPKNIDEYIAGFPENVQERLTLMRSTLKKAIPGAEEAIKYAMPTMMVNGRNLVHFAAFKNHIGFYALPVTHEAFAKELSKYTTGKGSVQFPLDQQLPVSLITKMTKFRLKNAMEKAALLPRKTTRK</sequence>
<dbReference type="Gene3D" id="3.90.1150.200">
    <property type="match status" value="1"/>
</dbReference>
<dbReference type="OrthoDB" id="115213at2"/>
<proteinExistence type="predicted"/>
<protein>
    <submittedName>
        <fullName evidence="2">Uncharacterized conserved protein YdhG, YjbR/CyaY-like superfamily, DUF1801 family</fullName>
    </submittedName>
</protein>
<dbReference type="SUPFAM" id="SSF159888">
    <property type="entry name" value="YdhG-like"/>
    <property type="match status" value="1"/>
</dbReference>
<dbReference type="AlphaFoldDB" id="A0A1I0S8B7"/>
<reference evidence="3" key="1">
    <citation type="submission" date="2016-10" db="EMBL/GenBank/DDBJ databases">
        <authorList>
            <person name="Varghese N."/>
            <person name="Submissions S."/>
        </authorList>
    </citation>
    <scope>NUCLEOTIDE SEQUENCE [LARGE SCALE GENOMIC DNA]</scope>
    <source>
        <strain evidence="3">DSM 3695</strain>
    </source>
</reference>
<keyword evidence="3" id="KW-1185">Reference proteome</keyword>
<feature type="domain" description="YdhG-like" evidence="1">
    <location>
        <begin position="21"/>
        <end position="112"/>
    </location>
</feature>
<dbReference type="EMBL" id="FOJG01000002">
    <property type="protein sequence ID" value="SEW52157.1"/>
    <property type="molecule type" value="Genomic_DNA"/>
</dbReference>
<dbReference type="STRING" id="29529.SAMN04488122_4702"/>
<dbReference type="InterPro" id="IPR014922">
    <property type="entry name" value="YdhG-like"/>
</dbReference>